<evidence type="ECO:0000256" key="10">
    <source>
        <dbReference type="SAM" id="Phobius"/>
    </source>
</evidence>
<dbReference type="PANTHER" id="PTHR48023">
    <property type="entry name" value="D-XYLOSE-PROTON SYMPORTER-LIKE 2"/>
    <property type="match status" value="1"/>
</dbReference>
<evidence type="ECO:0000256" key="4">
    <source>
        <dbReference type="ARBA" id="ARBA00022475"/>
    </source>
</evidence>
<evidence type="ECO:0000256" key="7">
    <source>
        <dbReference type="ARBA" id="ARBA00022989"/>
    </source>
</evidence>
<dbReference type="PROSITE" id="PS00216">
    <property type="entry name" value="SUGAR_TRANSPORT_1"/>
    <property type="match status" value="1"/>
</dbReference>
<dbReference type="InterPro" id="IPR036259">
    <property type="entry name" value="MFS_trans_sf"/>
</dbReference>
<feature type="transmembrane region" description="Helical" evidence="10">
    <location>
        <begin position="135"/>
        <end position="152"/>
    </location>
</feature>
<dbReference type="PRINTS" id="PR00171">
    <property type="entry name" value="SUGRTRNSPORT"/>
</dbReference>
<dbReference type="InterPro" id="IPR005829">
    <property type="entry name" value="Sugar_transporter_CS"/>
</dbReference>
<dbReference type="OrthoDB" id="9783823at2"/>
<evidence type="ECO:0000313" key="12">
    <source>
        <dbReference type="EMBL" id="SDE85139.1"/>
    </source>
</evidence>
<sequence length="441" mass="47873">MMINRSFIILISCVAALGGLLFGFDTAIISGAIPYITPYFGLDAGGLGWAVGCILIGCAAGALGAGWLAERFGRLATLIVCALLFAVSGIGAGLSHSLFVFVLFRLIGGLGVGAAAMVSPMYIAETVPAHWRGRLVSLYQLAIVSGILLAYFSNYFFERFDHNWRLMFASQAAPALLFLILLFLVPETPRWLLRHQRKIEALAILIRISGSEAAQTELAQIENSFTTESGSAFQLLFSKASRPVLATGILIAVFQQVTGINAVLYYAPLIFKETGLNNSSALLQTIGIGAVNVLATFIAIGFVDKVGRKKFLLIGSLLMGTCLVVLAFCFNYQYFDHYIVLVVLVLYVGTFGCTLGAVTWVYLSEIFPNRIRGLALSVATLALWLADFIVTYTFPLLIKNLGTPLTLGCYALCCILSFIYVLNKVPETKDKTLEEIETLFI</sequence>
<dbReference type="SUPFAM" id="SSF103473">
    <property type="entry name" value="MFS general substrate transporter"/>
    <property type="match status" value="1"/>
</dbReference>
<evidence type="ECO:0000259" key="11">
    <source>
        <dbReference type="PROSITE" id="PS50850"/>
    </source>
</evidence>
<feature type="transmembrane region" description="Helical" evidence="10">
    <location>
        <begin position="375"/>
        <end position="398"/>
    </location>
</feature>
<accession>A0A1G7GAT7</accession>
<feature type="transmembrane region" description="Helical" evidence="10">
    <location>
        <begin position="244"/>
        <end position="269"/>
    </location>
</feature>
<dbReference type="PANTHER" id="PTHR48023:SF4">
    <property type="entry name" value="D-XYLOSE-PROTON SYMPORTER-LIKE 2"/>
    <property type="match status" value="1"/>
</dbReference>
<dbReference type="NCBIfam" id="TIGR00879">
    <property type="entry name" value="SP"/>
    <property type="match status" value="1"/>
</dbReference>
<name>A0A1G7GAT7_9SPHI</name>
<dbReference type="RefSeq" id="WP_091151871.1">
    <property type="nucleotide sequence ID" value="NZ_FNAI01000010.1"/>
</dbReference>
<dbReference type="AlphaFoldDB" id="A0A1G7GAT7"/>
<dbReference type="Gene3D" id="1.20.1250.20">
    <property type="entry name" value="MFS general substrate transporter like domains"/>
    <property type="match status" value="1"/>
</dbReference>
<dbReference type="Pfam" id="PF00083">
    <property type="entry name" value="Sugar_tr"/>
    <property type="match status" value="1"/>
</dbReference>
<feature type="domain" description="Major facilitator superfamily (MFS) profile" evidence="11">
    <location>
        <begin position="11"/>
        <end position="429"/>
    </location>
</feature>
<dbReference type="InterPro" id="IPR005828">
    <property type="entry name" value="MFS_sugar_transport-like"/>
</dbReference>
<feature type="transmembrane region" description="Helical" evidence="10">
    <location>
        <begin position="339"/>
        <end position="363"/>
    </location>
</feature>
<keyword evidence="6 10" id="KW-0812">Transmembrane</keyword>
<evidence type="ECO:0000256" key="3">
    <source>
        <dbReference type="ARBA" id="ARBA00022448"/>
    </source>
</evidence>
<feature type="transmembrane region" description="Helical" evidence="10">
    <location>
        <begin position="311"/>
        <end position="333"/>
    </location>
</feature>
<feature type="transmembrane region" description="Helical" evidence="10">
    <location>
        <begin position="47"/>
        <end position="68"/>
    </location>
</feature>
<keyword evidence="5" id="KW-0762">Sugar transport</keyword>
<organism evidence="12 13">
    <name type="scientific">Mucilaginibacter pineti</name>
    <dbReference type="NCBI Taxonomy" id="1391627"/>
    <lineage>
        <taxon>Bacteria</taxon>
        <taxon>Pseudomonadati</taxon>
        <taxon>Bacteroidota</taxon>
        <taxon>Sphingobacteriia</taxon>
        <taxon>Sphingobacteriales</taxon>
        <taxon>Sphingobacteriaceae</taxon>
        <taxon>Mucilaginibacter</taxon>
    </lineage>
</organism>
<dbReference type="GO" id="GO:0005886">
    <property type="term" value="C:plasma membrane"/>
    <property type="evidence" value="ECO:0007669"/>
    <property type="project" value="UniProtKB-SubCell"/>
</dbReference>
<evidence type="ECO:0000256" key="8">
    <source>
        <dbReference type="ARBA" id="ARBA00023136"/>
    </source>
</evidence>
<feature type="transmembrane region" description="Helical" evidence="10">
    <location>
        <begin position="404"/>
        <end position="422"/>
    </location>
</feature>
<dbReference type="InterPro" id="IPR050820">
    <property type="entry name" value="MFS_Sugar_Transporter"/>
</dbReference>
<comment type="similarity">
    <text evidence="2 9">Belongs to the major facilitator superfamily. Sugar transporter (TC 2.A.1.1) family.</text>
</comment>
<evidence type="ECO:0000256" key="6">
    <source>
        <dbReference type="ARBA" id="ARBA00022692"/>
    </source>
</evidence>
<dbReference type="GO" id="GO:0022857">
    <property type="term" value="F:transmembrane transporter activity"/>
    <property type="evidence" value="ECO:0007669"/>
    <property type="project" value="InterPro"/>
</dbReference>
<keyword evidence="3 9" id="KW-0813">Transport</keyword>
<reference evidence="12 13" key="1">
    <citation type="submission" date="2016-10" db="EMBL/GenBank/DDBJ databases">
        <authorList>
            <person name="de Groot N.N."/>
        </authorList>
    </citation>
    <scope>NUCLEOTIDE SEQUENCE [LARGE SCALE GENOMIC DNA]</scope>
    <source>
        <strain evidence="12 13">47C3B</strain>
    </source>
</reference>
<proteinExistence type="inferred from homology"/>
<evidence type="ECO:0000256" key="5">
    <source>
        <dbReference type="ARBA" id="ARBA00022597"/>
    </source>
</evidence>
<evidence type="ECO:0000256" key="2">
    <source>
        <dbReference type="ARBA" id="ARBA00010992"/>
    </source>
</evidence>
<evidence type="ECO:0000256" key="1">
    <source>
        <dbReference type="ARBA" id="ARBA00004651"/>
    </source>
</evidence>
<evidence type="ECO:0000313" key="13">
    <source>
        <dbReference type="Proteomes" id="UP000199072"/>
    </source>
</evidence>
<feature type="transmembrane region" description="Helical" evidence="10">
    <location>
        <begin position="75"/>
        <end position="94"/>
    </location>
</feature>
<comment type="subcellular location">
    <subcellularLocation>
        <location evidence="1">Cell membrane</location>
        <topology evidence="1">Multi-pass membrane protein</topology>
    </subcellularLocation>
</comment>
<protein>
    <submittedName>
        <fullName evidence="12">MFS transporter, SP family, arabinose:H+ symporter</fullName>
    </submittedName>
</protein>
<dbReference type="InterPro" id="IPR003663">
    <property type="entry name" value="Sugar/inositol_transpt"/>
</dbReference>
<dbReference type="EMBL" id="FNAI01000010">
    <property type="protein sequence ID" value="SDE85139.1"/>
    <property type="molecule type" value="Genomic_DNA"/>
</dbReference>
<feature type="transmembrane region" description="Helical" evidence="10">
    <location>
        <begin position="100"/>
        <end position="123"/>
    </location>
</feature>
<keyword evidence="13" id="KW-1185">Reference proteome</keyword>
<dbReference type="FunFam" id="1.20.1250.20:FF:000122">
    <property type="entry name" value="D-xylose transporter XylE"/>
    <property type="match status" value="1"/>
</dbReference>
<keyword evidence="7 10" id="KW-1133">Transmembrane helix</keyword>
<feature type="transmembrane region" description="Helical" evidence="10">
    <location>
        <begin position="164"/>
        <end position="185"/>
    </location>
</feature>
<evidence type="ECO:0000256" key="9">
    <source>
        <dbReference type="RuleBase" id="RU003346"/>
    </source>
</evidence>
<dbReference type="Proteomes" id="UP000199072">
    <property type="component" value="Unassembled WGS sequence"/>
</dbReference>
<keyword evidence="4" id="KW-1003">Cell membrane</keyword>
<feature type="transmembrane region" description="Helical" evidence="10">
    <location>
        <begin position="281"/>
        <end position="304"/>
    </location>
</feature>
<gene>
    <name evidence="12" type="ORF">SAMN05216464_11051</name>
</gene>
<keyword evidence="8 10" id="KW-0472">Membrane</keyword>
<dbReference type="InterPro" id="IPR020846">
    <property type="entry name" value="MFS_dom"/>
</dbReference>
<dbReference type="STRING" id="1391627.SAMN05216464_11051"/>
<dbReference type="PROSITE" id="PS00217">
    <property type="entry name" value="SUGAR_TRANSPORT_2"/>
    <property type="match status" value="1"/>
</dbReference>
<dbReference type="PROSITE" id="PS50850">
    <property type="entry name" value="MFS"/>
    <property type="match status" value="1"/>
</dbReference>